<sequence>MKHAATATMDAKFGFVFPHREPHSPFGYRTRRPRPGCYRNRLGTA</sequence>
<feature type="region of interest" description="Disordered" evidence="1">
    <location>
        <begin position="24"/>
        <end position="45"/>
    </location>
</feature>
<dbReference type="EMBL" id="JBEPLJ010000006">
    <property type="protein sequence ID" value="MET3585856.1"/>
    <property type="molecule type" value="Genomic_DNA"/>
</dbReference>
<proteinExistence type="predicted"/>
<comment type="caution">
    <text evidence="2">The sequence shown here is derived from an EMBL/GenBank/DDBJ whole genome shotgun (WGS) entry which is preliminary data.</text>
</comment>
<protein>
    <submittedName>
        <fullName evidence="2">Uncharacterized protein</fullName>
    </submittedName>
</protein>
<name>A0ABV2H5U1_9HYPH</name>
<dbReference type="Proteomes" id="UP001549031">
    <property type="component" value="Unassembled WGS sequence"/>
</dbReference>
<evidence type="ECO:0000256" key="1">
    <source>
        <dbReference type="SAM" id="MobiDB-lite"/>
    </source>
</evidence>
<organism evidence="2 3">
    <name type="scientific">Pseudorhizobium tarimense</name>
    <dbReference type="NCBI Taxonomy" id="1079109"/>
    <lineage>
        <taxon>Bacteria</taxon>
        <taxon>Pseudomonadati</taxon>
        <taxon>Pseudomonadota</taxon>
        <taxon>Alphaproteobacteria</taxon>
        <taxon>Hyphomicrobiales</taxon>
        <taxon>Rhizobiaceae</taxon>
        <taxon>Rhizobium/Agrobacterium group</taxon>
        <taxon>Pseudorhizobium</taxon>
    </lineage>
</organism>
<reference evidence="2 3" key="1">
    <citation type="submission" date="2024-06" db="EMBL/GenBank/DDBJ databases">
        <title>Genomic Encyclopedia of Type Strains, Phase IV (KMG-IV): sequencing the most valuable type-strain genomes for metagenomic binning, comparative biology and taxonomic classification.</title>
        <authorList>
            <person name="Goeker M."/>
        </authorList>
    </citation>
    <scope>NUCLEOTIDE SEQUENCE [LARGE SCALE GENOMIC DNA]</scope>
    <source>
        <strain evidence="2 3">DSM 105042</strain>
    </source>
</reference>
<evidence type="ECO:0000313" key="3">
    <source>
        <dbReference type="Proteomes" id="UP001549031"/>
    </source>
</evidence>
<evidence type="ECO:0000313" key="2">
    <source>
        <dbReference type="EMBL" id="MET3585856.1"/>
    </source>
</evidence>
<keyword evidence="3" id="KW-1185">Reference proteome</keyword>
<accession>A0ABV2H5U1</accession>
<gene>
    <name evidence="2" type="ORF">ABID21_001965</name>
</gene>